<comment type="caution">
    <text evidence="1">The sequence shown here is derived from an EMBL/GenBank/DDBJ whole genome shotgun (WGS) entry which is preliminary data.</text>
</comment>
<dbReference type="RefSeq" id="WP_143864681.1">
    <property type="nucleotide sequence ID" value="NZ_CP182814.1"/>
</dbReference>
<dbReference type="EMBL" id="JACOOE010000007">
    <property type="protein sequence ID" value="MBC5606000.1"/>
    <property type="molecule type" value="Genomic_DNA"/>
</dbReference>
<organism evidence="1 2">
    <name type="scientific">Bacteroides difficilis</name>
    <dbReference type="NCBI Taxonomy" id="2763021"/>
    <lineage>
        <taxon>Bacteria</taxon>
        <taxon>Pseudomonadati</taxon>
        <taxon>Bacteroidota</taxon>
        <taxon>Bacteroidia</taxon>
        <taxon>Bacteroidales</taxon>
        <taxon>Bacteroidaceae</taxon>
        <taxon>Bacteroides</taxon>
    </lineage>
</organism>
<gene>
    <name evidence="1" type="ORF">H8S67_15170</name>
</gene>
<evidence type="ECO:0000313" key="1">
    <source>
        <dbReference type="EMBL" id="MBC5606000.1"/>
    </source>
</evidence>
<dbReference type="Pfam" id="PF13707">
    <property type="entry name" value="RloB"/>
    <property type="match status" value="1"/>
</dbReference>
<protein>
    <submittedName>
        <fullName evidence="1">RloB domain-containing protein</fullName>
    </submittedName>
</protein>
<accession>A0ABR7CDX5</accession>
<dbReference type="Proteomes" id="UP000600600">
    <property type="component" value="Unassembled WGS sequence"/>
</dbReference>
<evidence type="ECO:0000313" key="2">
    <source>
        <dbReference type="Proteomes" id="UP000600600"/>
    </source>
</evidence>
<sequence length="226" mass="26742">MSKLLPKHRFEEIKKAQRQAKLDKRRKIAVRNVSVSFLIVCEGERTEPNYFKALIKDRYSDIREVTIEGKGQGTVSLIKETMAIRNKSNKEFDRVWAVFDKDDFNDFNDAIRLAHKNHILCAWSNESFELWYYLHFQYLDTGISRAQYIEKIEREVQNKTNDTSYRYKKKSPETFDILQRIGNESLAIKYAQRLRESFSGTDYASHKPCTTVYELVEELTHPEKLL</sequence>
<name>A0ABR7CDX5_9BACE</name>
<reference evidence="1 2" key="1">
    <citation type="submission" date="2020-08" db="EMBL/GenBank/DDBJ databases">
        <title>Genome public.</title>
        <authorList>
            <person name="Liu C."/>
            <person name="Sun Q."/>
        </authorList>
    </citation>
    <scope>NUCLEOTIDE SEQUENCE [LARGE SCALE GENOMIC DNA]</scope>
    <source>
        <strain evidence="1 2">M27</strain>
    </source>
</reference>
<proteinExistence type="predicted"/>
<dbReference type="InterPro" id="IPR025591">
    <property type="entry name" value="RloB"/>
</dbReference>
<keyword evidence="2" id="KW-1185">Reference proteome</keyword>